<proteinExistence type="predicted"/>
<gene>
    <name evidence="2" type="ORF">Taro_050521</name>
</gene>
<sequence>MLKLRCKLFAVLGAKFENMNEVKVQKRREKEVKKLGKDSSLDGKISRGITSEEYQSSVGRSFVLQRLKTEGNAVESADETTEGNDDIISMTNSKAIPCNTRGEFHGSTNLPSVSDSSSRDLKPLLKLKFKNLYLENRSSWVSHGEEKNSVKGQRSKRKRPSPLMDKVGAKDATYTDSHQNMTEEVLDANWILQKLGKDAIGKRVEIHRQSDSSWHKGVVADVIDGTSSLLVRLDAGGTKTLELGKQGIRFISQKRRTKL</sequence>
<dbReference type="OrthoDB" id="1903104at2759"/>
<name>A0A843XEF1_COLES</name>
<feature type="region of interest" description="Disordered" evidence="1">
    <location>
        <begin position="143"/>
        <end position="178"/>
    </location>
</feature>
<keyword evidence="3" id="KW-1185">Reference proteome</keyword>
<dbReference type="AlphaFoldDB" id="A0A843XEF1"/>
<organism evidence="2 3">
    <name type="scientific">Colocasia esculenta</name>
    <name type="common">Wild taro</name>
    <name type="synonym">Arum esculentum</name>
    <dbReference type="NCBI Taxonomy" id="4460"/>
    <lineage>
        <taxon>Eukaryota</taxon>
        <taxon>Viridiplantae</taxon>
        <taxon>Streptophyta</taxon>
        <taxon>Embryophyta</taxon>
        <taxon>Tracheophyta</taxon>
        <taxon>Spermatophyta</taxon>
        <taxon>Magnoliopsida</taxon>
        <taxon>Liliopsida</taxon>
        <taxon>Araceae</taxon>
        <taxon>Aroideae</taxon>
        <taxon>Colocasieae</taxon>
        <taxon>Colocasia</taxon>
    </lineage>
</organism>
<evidence type="ECO:0000313" key="2">
    <source>
        <dbReference type="EMBL" id="MQM17547.1"/>
    </source>
</evidence>
<evidence type="ECO:0000313" key="3">
    <source>
        <dbReference type="Proteomes" id="UP000652761"/>
    </source>
</evidence>
<reference evidence="2" key="1">
    <citation type="submission" date="2017-07" db="EMBL/GenBank/DDBJ databases">
        <title>Taro Niue Genome Assembly and Annotation.</title>
        <authorList>
            <person name="Atibalentja N."/>
            <person name="Keating K."/>
            <person name="Fields C.J."/>
        </authorList>
    </citation>
    <scope>NUCLEOTIDE SEQUENCE</scope>
    <source>
        <strain evidence="2">Niue_2</strain>
        <tissue evidence="2">Leaf</tissue>
    </source>
</reference>
<accession>A0A843XEF1</accession>
<dbReference type="Proteomes" id="UP000652761">
    <property type="component" value="Unassembled WGS sequence"/>
</dbReference>
<evidence type="ECO:0000256" key="1">
    <source>
        <dbReference type="SAM" id="MobiDB-lite"/>
    </source>
</evidence>
<protein>
    <submittedName>
        <fullName evidence="2">Uncharacterized protein</fullName>
    </submittedName>
</protein>
<comment type="caution">
    <text evidence="2">The sequence shown here is derived from an EMBL/GenBank/DDBJ whole genome shotgun (WGS) entry which is preliminary data.</text>
</comment>
<dbReference type="EMBL" id="NMUH01007612">
    <property type="protein sequence ID" value="MQM17547.1"/>
    <property type="molecule type" value="Genomic_DNA"/>
</dbReference>